<feature type="chain" id="PRO_5011436467" evidence="1">
    <location>
        <begin position="19"/>
        <end position="347"/>
    </location>
</feature>
<dbReference type="OrthoDB" id="1494872at2"/>
<organism evidence="2 3">
    <name type="scientific">Parafilimonas terrae</name>
    <dbReference type="NCBI Taxonomy" id="1465490"/>
    <lineage>
        <taxon>Bacteria</taxon>
        <taxon>Pseudomonadati</taxon>
        <taxon>Bacteroidota</taxon>
        <taxon>Chitinophagia</taxon>
        <taxon>Chitinophagales</taxon>
        <taxon>Chitinophagaceae</taxon>
        <taxon>Parafilimonas</taxon>
    </lineage>
</organism>
<dbReference type="EMBL" id="FOXQ01000034">
    <property type="protein sequence ID" value="SFQ56225.1"/>
    <property type="molecule type" value="Genomic_DNA"/>
</dbReference>
<keyword evidence="1" id="KW-0732">Signal</keyword>
<feature type="signal peptide" evidence="1">
    <location>
        <begin position="1"/>
        <end position="18"/>
    </location>
</feature>
<accession>A0A1I5ZIG1</accession>
<name>A0A1I5ZIG1_9BACT</name>
<proteinExistence type="predicted"/>
<keyword evidence="3" id="KW-1185">Reference proteome</keyword>
<evidence type="ECO:0000313" key="2">
    <source>
        <dbReference type="EMBL" id="SFQ56225.1"/>
    </source>
</evidence>
<reference evidence="2 3" key="1">
    <citation type="submission" date="2016-10" db="EMBL/GenBank/DDBJ databases">
        <authorList>
            <person name="de Groot N.N."/>
        </authorList>
    </citation>
    <scope>NUCLEOTIDE SEQUENCE [LARGE SCALE GENOMIC DNA]</scope>
    <source>
        <strain evidence="2 3">DSM 28286</strain>
    </source>
</reference>
<gene>
    <name evidence="2" type="ORF">SAMN05444277_1342</name>
</gene>
<sequence length="347" mass="39867">MKKILCTPLLLCHLFAFTQTKRSALNDSLIINKWVKAIVNLEGRYSYNKYQSQLYDSLRNRKINEKQFDSLMNIINQPPYLNAWASGTGIFIQKDSLYYLITAKHVLIDPSENYKDYVFRKLFIRENPTTTQNHYKPITIDKFGNTYLTDDYSLEIRVVNDTHPSGRSFAATSDYEDLIIISLNGCYNGKEVIKGLINKGYKPIDLRDIDTIGKNSSNEEIYSFGFPKESEVIQTKNLPRAMANWESDIETLPFVSKGRFVKNIPKTPFFEAEIFTYHGISGGPIVKNNKLIGITHGFALDTIYNNKILSGYLLYHSLFIKSSLIIPLLSKIESLELYVSPSEKFKR</sequence>
<dbReference type="InterPro" id="IPR009003">
    <property type="entry name" value="Peptidase_S1_PA"/>
</dbReference>
<protein>
    <submittedName>
        <fullName evidence="2">Trypsin-like peptidase domain-containing protein</fullName>
    </submittedName>
</protein>
<dbReference type="SUPFAM" id="SSF50494">
    <property type="entry name" value="Trypsin-like serine proteases"/>
    <property type="match status" value="1"/>
</dbReference>
<dbReference type="Proteomes" id="UP000199031">
    <property type="component" value="Unassembled WGS sequence"/>
</dbReference>
<evidence type="ECO:0000256" key="1">
    <source>
        <dbReference type="SAM" id="SignalP"/>
    </source>
</evidence>
<evidence type="ECO:0000313" key="3">
    <source>
        <dbReference type="Proteomes" id="UP000199031"/>
    </source>
</evidence>
<dbReference type="AlphaFoldDB" id="A0A1I5ZIG1"/>
<dbReference type="InterPro" id="IPR043504">
    <property type="entry name" value="Peptidase_S1_PA_chymotrypsin"/>
</dbReference>
<dbReference type="RefSeq" id="WP_090663359.1">
    <property type="nucleotide sequence ID" value="NZ_FOXQ01000034.1"/>
</dbReference>
<dbReference type="Gene3D" id="2.40.10.10">
    <property type="entry name" value="Trypsin-like serine proteases"/>
    <property type="match status" value="2"/>
</dbReference>